<reference evidence="2" key="1">
    <citation type="submission" date="2020-03" db="EMBL/GenBank/DDBJ databases">
        <title>The deep terrestrial virosphere.</title>
        <authorList>
            <person name="Holmfeldt K."/>
            <person name="Nilsson E."/>
            <person name="Simone D."/>
            <person name="Lopez-Fernandez M."/>
            <person name="Wu X."/>
            <person name="de Brujin I."/>
            <person name="Lundin D."/>
            <person name="Andersson A."/>
            <person name="Bertilsson S."/>
            <person name="Dopson M."/>
        </authorList>
    </citation>
    <scope>NUCLEOTIDE SEQUENCE</scope>
    <source>
        <strain evidence="2">MM415B03355</strain>
    </source>
</reference>
<name>A0A6M3LE83_9ZZZZ</name>
<sequence length="131" mass="15071">MYEIEYLGAPYRHDNDEIRCFRAHLINIVAGNLVKQGRIIYSPITHNHPLAELFDLPKDWEFWRKYDEAFISTSKSLLIVTLPGWLDSEGLAVEAEIAEELGIQVEPLDPLNYGVSQEQIDKLQQMLDGDK</sequence>
<dbReference type="Pfam" id="PF09152">
    <property type="entry name" value="DUF1937"/>
    <property type="match status" value="1"/>
</dbReference>
<accession>A0A6M3LE83</accession>
<dbReference type="Gene3D" id="3.40.50.10400">
    <property type="entry name" value="Hypothetical protein PA1492"/>
    <property type="match status" value="1"/>
</dbReference>
<dbReference type="AlphaFoldDB" id="A0A6M3LE83"/>
<proteinExistence type="predicted"/>
<evidence type="ECO:0000313" key="2">
    <source>
        <dbReference type="EMBL" id="QJA91481.1"/>
    </source>
</evidence>
<dbReference type="InterPro" id="IPR015235">
    <property type="entry name" value="DUF1937"/>
</dbReference>
<protein>
    <recommendedName>
        <fullName evidence="1">DUF1937 domain-containing protein</fullName>
    </recommendedName>
</protein>
<dbReference type="SUPFAM" id="SSF52309">
    <property type="entry name" value="N-(deoxy)ribosyltransferase-like"/>
    <property type="match status" value="1"/>
</dbReference>
<dbReference type="EMBL" id="MT142990">
    <property type="protein sequence ID" value="QJA91481.1"/>
    <property type="molecule type" value="Genomic_DNA"/>
</dbReference>
<evidence type="ECO:0000259" key="1">
    <source>
        <dbReference type="Pfam" id="PF09152"/>
    </source>
</evidence>
<feature type="domain" description="DUF1937" evidence="1">
    <location>
        <begin position="6"/>
        <end position="105"/>
    </location>
</feature>
<gene>
    <name evidence="2" type="ORF">MM415B03355_0010</name>
</gene>
<organism evidence="2">
    <name type="scientific">viral metagenome</name>
    <dbReference type="NCBI Taxonomy" id="1070528"/>
    <lineage>
        <taxon>unclassified sequences</taxon>
        <taxon>metagenomes</taxon>
        <taxon>organismal metagenomes</taxon>
    </lineage>
</organism>